<dbReference type="PANTHER" id="PTHR46640">
    <property type="entry name" value="TRIACYLGLYCEROL LIPASE, PUTATIVE (AFU_ORTHOLOGUE AFUA_6G06510)-RELATED"/>
    <property type="match status" value="1"/>
</dbReference>
<dbReference type="AlphaFoldDB" id="A0A0H2TQ51"/>
<dbReference type="InterPro" id="IPR051299">
    <property type="entry name" value="AB_hydrolase_lip/est"/>
</dbReference>
<reference evidence="3" key="1">
    <citation type="submission" date="2010-05" db="EMBL/GenBank/DDBJ databases">
        <title>The Genome Sequence of Magnaporthe poae strain ATCC 64411.</title>
        <authorList>
            <consortium name="The Broad Institute Genome Sequencing Platform"/>
            <consortium name="Broad Institute Genome Sequencing Center for Infectious Disease"/>
            <person name="Ma L.-J."/>
            <person name="Dead R."/>
            <person name="Young S."/>
            <person name="Zeng Q."/>
            <person name="Koehrsen M."/>
            <person name="Alvarado L."/>
            <person name="Berlin A."/>
            <person name="Chapman S.B."/>
            <person name="Chen Z."/>
            <person name="Freedman E."/>
            <person name="Gellesch M."/>
            <person name="Goldberg J."/>
            <person name="Griggs A."/>
            <person name="Gujja S."/>
            <person name="Heilman E.R."/>
            <person name="Heiman D."/>
            <person name="Hepburn T."/>
            <person name="Howarth C."/>
            <person name="Jen D."/>
            <person name="Larson L."/>
            <person name="Mehta T."/>
            <person name="Neiman D."/>
            <person name="Pearson M."/>
            <person name="Roberts A."/>
            <person name="Saif S."/>
            <person name="Shea T."/>
            <person name="Shenoy N."/>
            <person name="Sisk P."/>
            <person name="Stolte C."/>
            <person name="Sykes S."/>
            <person name="Walk T."/>
            <person name="White J."/>
            <person name="Yandava C."/>
            <person name="Haas B."/>
            <person name="Nusbaum C."/>
            <person name="Birren B."/>
        </authorList>
    </citation>
    <scope>NUCLEOTIDE SEQUENCE</scope>
    <source>
        <strain evidence="3">ATCC 64411</strain>
    </source>
</reference>
<feature type="signal peptide" evidence="2">
    <location>
        <begin position="1"/>
        <end position="23"/>
    </location>
</feature>
<dbReference type="GO" id="GO:0016787">
    <property type="term" value="F:hydrolase activity"/>
    <property type="evidence" value="ECO:0007669"/>
    <property type="project" value="UniProtKB-KW"/>
</dbReference>
<dbReference type="EMBL" id="GL876967">
    <property type="protein sequence ID" value="KLU83656.1"/>
    <property type="molecule type" value="Genomic_DNA"/>
</dbReference>
<accession>A0A0H2TQ51</accession>
<dbReference type="VEuPathDB" id="FungiDB:MAPG_02709"/>
<protein>
    <submittedName>
        <fullName evidence="3">Triacylglycerol lipase FGL2</fullName>
    </submittedName>
</protein>
<organism evidence="3">
    <name type="scientific">Magnaporthiopsis poae (strain ATCC 64411 / 73-15)</name>
    <name type="common">Kentucky bluegrass fungus</name>
    <name type="synonym">Magnaporthe poae</name>
    <dbReference type="NCBI Taxonomy" id="644358"/>
    <lineage>
        <taxon>Eukaryota</taxon>
        <taxon>Fungi</taxon>
        <taxon>Dikarya</taxon>
        <taxon>Ascomycota</taxon>
        <taxon>Pezizomycotina</taxon>
        <taxon>Sordariomycetes</taxon>
        <taxon>Sordariomycetidae</taxon>
        <taxon>Magnaporthales</taxon>
        <taxon>Magnaporthaceae</taxon>
        <taxon>Magnaporthiopsis</taxon>
    </lineage>
</organism>
<dbReference type="OrthoDB" id="438440at2759"/>
<dbReference type="Gene3D" id="3.40.50.1820">
    <property type="entry name" value="alpha/beta hydrolase"/>
    <property type="match status" value="1"/>
</dbReference>
<evidence type="ECO:0000256" key="1">
    <source>
        <dbReference type="ARBA" id="ARBA00022801"/>
    </source>
</evidence>
<dbReference type="PANTHER" id="PTHR46640:SF1">
    <property type="entry name" value="FUNGAL LIPASE-LIKE DOMAIN-CONTAINING PROTEIN-RELATED"/>
    <property type="match status" value="1"/>
</dbReference>
<evidence type="ECO:0000256" key="2">
    <source>
        <dbReference type="SAM" id="SignalP"/>
    </source>
</evidence>
<proteinExistence type="predicted"/>
<gene>
    <name evidence="3" type="ORF">MAPG_02709</name>
</gene>
<name>A0A0H2TQ51_MAGP6</name>
<keyword evidence="2" id="KW-0732">Signal</keyword>
<feature type="chain" id="PRO_5005202323" evidence="2">
    <location>
        <begin position="24"/>
        <end position="133"/>
    </location>
</feature>
<sequence length="133" mass="13490">MRVPGHLYRLLLAGGGGLMGAVADDISTSGQQHVLHDSGAGSGPIPKAGISEALFADLERLARLVDITYCVGTTGISPPFTCASRCGDFPGVQLVTTWNTGALLTDSCGYVAVDHTADSARTANNVAMTAAAG</sequence>
<evidence type="ECO:0000313" key="3">
    <source>
        <dbReference type="EMBL" id="KLU83656.1"/>
    </source>
</evidence>
<feature type="non-terminal residue" evidence="3">
    <location>
        <position position="133"/>
    </location>
</feature>
<keyword evidence="1" id="KW-0378">Hydrolase</keyword>
<dbReference type="InterPro" id="IPR029058">
    <property type="entry name" value="AB_hydrolase_fold"/>
</dbReference>
<reference evidence="3" key="2">
    <citation type="submission" date="2011-03" db="EMBL/GenBank/DDBJ databases">
        <title>Annotation of Magnaporthe poae ATCC 64411.</title>
        <authorList>
            <person name="Ma L.-J."/>
            <person name="Dead R."/>
            <person name="Young S.K."/>
            <person name="Zeng Q."/>
            <person name="Gargeya S."/>
            <person name="Fitzgerald M."/>
            <person name="Haas B."/>
            <person name="Abouelleil A."/>
            <person name="Alvarado L."/>
            <person name="Arachchi H.M."/>
            <person name="Berlin A."/>
            <person name="Brown A."/>
            <person name="Chapman S.B."/>
            <person name="Chen Z."/>
            <person name="Dunbar C."/>
            <person name="Freedman E."/>
            <person name="Gearin G."/>
            <person name="Gellesch M."/>
            <person name="Goldberg J."/>
            <person name="Griggs A."/>
            <person name="Gujja S."/>
            <person name="Heiman D."/>
            <person name="Howarth C."/>
            <person name="Larson L."/>
            <person name="Lui A."/>
            <person name="MacDonald P.J.P."/>
            <person name="Mehta T."/>
            <person name="Montmayeur A."/>
            <person name="Murphy C."/>
            <person name="Neiman D."/>
            <person name="Pearson M."/>
            <person name="Priest M."/>
            <person name="Roberts A."/>
            <person name="Saif S."/>
            <person name="Shea T."/>
            <person name="Shenoy N."/>
            <person name="Sisk P."/>
            <person name="Stolte C."/>
            <person name="Sykes S."/>
            <person name="Yandava C."/>
            <person name="Wortman J."/>
            <person name="Nusbaum C."/>
            <person name="Birren B."/>
        </authorList>
    </citation>
    <scope>NUCLEOTIDE SEQUENCE</scope>
    <source>
        <strain evidence="3">ATCC 64411</strain>
    </source>
</reference>